<proteinExistence type="predicted"/>
<dbReference type="PROSITE" id="PS51257">
    <property type="entry name" value="PROKAR_LIPOPROTEIN"/>
    <property type="match status" value="1"/>
</dbReference>
<dbReference type="InterPro" id="IPR011990">
    <property type="entry name" value="TPR-like_helical_dom_sf"/>
</dbReference>
<dbReference type="Pfam" id="PF12741">
    <property type="entry name" value="SusD-like"/>
    <property type="match status" value="1"/>
</dbReference>
<sequence>MKLNTIKKTGICLSMLATTISCTSDFEKINTNPNNVTQVELQQDFNNIKSLFVPIYNNIFILTAWPYQIQQNLQGDIWSGYLATPTIFEGGSNNTTYNFIDSWNLQAWDTAYLTVMSAVGKIEKETKGKYNQFYAISLIMKVEAMHRVTDIYGPIVYSNYGKVNPEYDSQQQVYTQMFSELDFAVAELTKRIDAGEATSFNKGSDLSNYNGDYTKWVKFANSLRLRLAMRIVKVAPALAKTEAEKAVSHKIGVMTAVEDTFVVNTPNYSNPVTAISQGWGNISMSADIESIMGGYEDPRLGAFFTKSTRYNSNGEYIGVRTGINIINDSDHANLSKVDIDKTIWMTAAESYFLRAEGVLRGWNMKGTAQDLYEAGIKASFDQHGVSGAATYTADNVKTAKNYVDPADATNNGIAVNNVTVAWDGAATNEVKLQKIITQKWIANFPEGQEAWSEFRRTGYPKKFDVLKNTSGGVIDSHLGVRRVNFVTSERNANPGGVASGVAKLGGPDNGATRLWWDVNAPNF</sequence>
<dbReference type="InterPro" id="IPR024302">
    <property type="entry name" value="SusD-like"/>
</dbReference>
<gene>
    <name evidence="1" type="ORF">SGQ83_02380</name>
</gene>
<dbReference type="RefSeq" id="WP_230002437.1">
    <property type="nucleotide sequence ID" value="NZ_CP087134.1"/>
</dbReference>
<name>A0ABU4R6G1_9FLAO</name>
<accession>A0ABU4R6G1</accession>
<evidence type="ECO:0000313" key="1">
    <source>
        <dbReference type="EMBL" id="MDX6188180.1"/>
    </source>
</evidence>
<dbReference type="SUPFAM" id="SSF48452">
    <property type="entry name" value="TPR-like"/>
    <property type="match status" value="1"/>
</dbReference>
<comment type="caution">
    <text evidence="1">The sequence shown here is derived from an EMBL/GenBank/DDBJ whole genome shotgun (WGS) entry which is preliminary data.</text>
</comment>
<dbReference type="Proteomes" id="UP001273350">
    <property type="component" value="Unassembled WGS sequence"/>
</dbReference>
<organism evidence="1 2">
    <name type="scientific">Flavobacterium cupriresistens</name>
    <dbReference type="NCBI Taxonomy" id="2893885"/>
    <lineage>
        <taxon>Bacteria</taxon>
        <taxon>Pseudomonadati</taxon>
        <taxon>Bacteroidota</taxon>
        <taxon>Flavobacteriia</taxon>
        <taxon>Flavobacteriales</taxon>
        <taxon>Flavobacteriaceae</taxon>
        <taxon>Flavobacterium</taxon>
    </lineage>
</organism>
<reference evidence="1 2" key="1">
    <citation type="submission" date="2023-11" db="EMBL/GenBank/DDBJ databases">
        <title>Unpublished Manusciprt.</title>
        <authorList>
            <person name="Saticioglu I.B."/>
            <person name="Ay H."/>
            <person name="Ajmi N."/>
            <person name="Altun S."/>
            <person name="Duman M."/>
        </authorList>
    </citation>
    <scope>NUCLEOTIDE SEQUENCE [LARGE SCALE GENOMIC DNA]</scope>
    <source>
        <strain evidence="1 2">Fl-318</strain>
    </source>
</reference>
<protein>
    <submittedName>
        <fullName evidence="1">RagB/SusD family nutrient uptake outer membrane protein</fullName>
    </submittedName>
</protein>
<dbReference type="Gene3D" id="1.25.40.390">
    <property type="match status" value="1"/>
</dbReference>
<evidence type="ECO:0000313" key="2">
    <source>
        <dbReference type="Proteomes" id="UP001273350"/>
    </source>
</evidence>
<keyword evidence="2" id="KW-1185">Reference proteome</keyword>
<dbReference type="EMBL" id="JAWXVI010000001">
    <property type="protein sequence ID" value="MDX6188180.1"/>
    <property type="molecule type" value="Genomic_DNA"/>
</dbReference>